<evidence type="ECO:0000256" key="1">
    <source>
        <dbReference type="ARBA" id="ARBA00022614"/>
    </source>
</evidence>
<feature type="region of interest" description="Disordered" evidence="3">
    <location>
        <begin position="301"/>
        <end position="461"/>
    </location>
</feature>
<feature type="compositionally biased region" description="Basic and acidic residues" evidence="3">
    <location>
        <begin position="373"/>
        <end position="385"/>
    </location>
</feature>
<dbReference type="Proteomes" id="UP000479691">
    <property type="component" value="Unassembled WGS sequence"/>
</dbReference>
<name>A0A7C8PVV3_ORBOL</name>
<dbReference type="Gene3D" id="3.80.10.10">
    <property type="entry name" value="Ribonuclease Inhibitor"/>
    <property type="match status" value="1"/>
</dbReference>
<dbReference type="PANTHER" id="PTHR48051">
    <property type="match status" value="1"/>
</dbReference>
<dbReference type="InterPro" id="IPR050216">
    <property type="entry name" value="LRR_domain-containing"/>
</dbReference>
<keyword evidence="1" id="KW-0433">Leucine-rich repeat</keyword>
<feature type="region of interest" description="Disordered" evidence="3">
    <location>
        <begin position="61"/>
        <end position="266"/>
    </location>
</feature>
<comment type="caution">
    <text evidence="4">The sequence shown here is derived from an EMBL/GenBank/DDBJ whole genome shotgun (WGS) entry which is preliminary data.</text>
</comment>
<feature type="compositionally biased region" description="Polar residues" evidence="3">
    <location>
        <begin position="180"/>
        <end position="192"/>
    </location>
</feature>
<dbReference type="AlphaFoldDB" id="A0A7C8PVV3"/>
<feature type="compositionally biased region" description="Acidic residues" evidence="3">
    <location>
        <begin position="420"/>
        <end position="437"/>
    </location>
</feature>
<keyword evidence="2" id="KW-0677">Repeat</keyword>
<dbReference type="PANTHER" id="PTHR48051:SF1">
    <property type="entry name" value="RAS SUPPRESSOR PROTEIN 1"/>
    <property type="match status" value="1"/>
</dbReference>
<accession>A0A7C8PVV3</accession>
<feature type="compositionally biased region" description="Polar residues" evidence="3">
    <location>
        <begin position="200"/>
        <end position="209"/>
    </location>
</feature>
<dbReference type="SUPFAM" id="SSF52058">
    <property type="entry name" value="L domain-like"/>
    <property type="match status" value="1"/>
</dbReference>
<organism evidence="4 5">
    <name type="scientific">Orbilia oligospora</name>
    <name type="common">Nematode-trapping fungus</name>
    <name type="synonym">Arthrobotrys oligospora</name>
    <dbReference type="NCBI Taxonomy" id="2813651"/>
    <lineage>
        <taxon>Eukaryota</taxon>
        <taxon>Fungi</taxon>
        <taxon>Dikarya</taxon>
        <taxon>Ascomycota</taxon>
        <taxon>Pezizomycotina</taxon>
        <taxon>Orbiliomycetes</taxon>
        <taxon>Orbiliales</taxon>
        <taxon>Orbiliaceae</taxon>
        <taxon>Orbilia</taxon>
    </lineage>
</organism>
<protein>
    <submittedName>
        <fullName evidence="4">Uncharacterized protein</fullName>
    </submittedName>
</protein>
<dbReference type="InterPro" id="IPR032675">
    <property type="entry name" value="LRR_dom_sf"/>
</dbReference>
<reference evidence="4 5" key="1">
    <citation type="submission" date="2019-06" db="EMBL/GenBank/DDBJ databases">
        <authorList>
            <person name="Palmer J.M."/>
        </authorList>
    </citation>
    <scope>NUCLEOTIDE SEQUENCE [LARGE SCALE GENOMIC DNA]</scope>
    <source>
        <strain evidence="4 5">TWF788</strain>
    </source>
</reference>
<gene>
    <name evidence="4" type="ORF">TWF788_006507</name>
</gene>
<dbReference type="GO" id="GO:0005737">
    <property type="term" value="C:cytoplasm"/>
    <property type="evidence" value="ECO:0007669"/>
    <property type="project" value="TreeGrafter"/>
</dbReference>
<feature type="region of interest" description="Disordered" evidence="3">
    <location>
        <begin position="675"/>
        <end position="711"/>
    </location>
</feature>
<feature type="region of interest" description="Disordered" evidence="3">
    <location>
        <begin position="1"/>
        <end position="24"/>
    </location>
</feature>
<evidence type="ECO:0000256" key="2">
    <source>
        <dbReference type="ARBA" id="ARBA00022737"/>
    </source>
</evidence>
<feature type="compositionally biased region" description="Gly residues" evidence="3">
    <location>
        <begin position="393"/>
        <end position="403"/>
    </location>
</feature>
<dbReference type="EMBL" id="JAABOE010000032">
    <property type="protein sequence ID" value="KAF3181509.1"/>
    <property type="molecule type" value="Genomic_DNA"/>
</dbReference>
<feature type="compositionally biased region" description="Basic and acidic residues" evidence="3">
    <location>
        <begin position="684"/>
        <end position="711"/>
    </location>
</feature>
<sequence>MGVEVENFSPDTTVAPALDHSLPVEEELQTDTPVVIAETSEPPVAAEATEAATEATEEIVATAAIPVETSSPTRGIPRLEKKESRLPLPGSRLPRKSSIPTLSSDNTSPIRSIPTPKASKLSLVTPKLAASGLRKPSPNASPIRSPGLSPGLKSQSSSGSLRSPLTPTRTGLPLPRSPISAGTGQRSASVSAATLPKTLQRPSSYSNLLVNKKGSGLPTLTRSPVRESTRSVSVSGASGLARATTQPTPQPKRSAPAPAKIPASRRVVSTAVTTAPETMSAKTTSTIRAPIRVRSFQAPLQSLQSQAPKPLTPRLATVFPKAPPVSTTPKLAAPGSIKVPKRAPRSSIAPVEEPAPQGNKHERAMASSQALREQIKAARAARRESNAANLVGNGNGSGSGNGGDWPQIVIAGTDDKKQDDDEEAERLENAEEDEESDYEHPFGPEWSRKKPAKQEEETPKGLIIRPGGILDLTAKNMQEFTEETLGETDTLMVKVLLLQRNSLTMFSPCIKTFRGLYTLDLSCNSLKGEEYLNVEMEFPYLKTLLLHTNYIESLAAVVKYIEAPRLNYLDVHANKLKSFPDDLSKRYGSLTTFVASDNKIETVSVEGLEGIQIVDLMNNSIGQLPPELGLLEGKGLRELRVLGNLFRVPRRNIVERGTEAILEWLRERIPVRVEEVEDDDEESVEKKEEEVKDIKEDGWDVVGRDEEASSD</sequence>
<feature type="compositionally biased region" description="Polar residues" evidence="3">
    <location>
        <begin position="98"/>
        <end position="110"/>
    </location>
</feature>
<evidence type="ECO:0000256" key="3">
    <source>
        <dbReference type="SAM" id="MobiDB-lite"/>
    </source>
</evidence>
<feature type="compositionally biased region" description="Basic and acidic residues" evidence="3">
    <location>
        <begin position="438"/>
        <end position="459"/>
    </location>
</feature>
<feature type="compositionally biased region" description="Low complexity" evidence="3">
    <location>
        <begin position="145"/>
        <end position="178"/>
    </location>
</feature>
<evidence type="ECO:0000313" key="5">
    <source>
        <dbReference type="Proteomes" id="UP000479691"/>
    </source>
</evidence>
<evidence type="ECO:0000313" key="4">
    <source>
        <dbReference type="EMBL" id="KAF3181509.1"/>
    </source>
</evidence>
<proteinExistence type="predicted"/>